<dbReference type="PANTHER" id="PTHR30383:SF19">
    <property type="entry name" value="FIBRONECTIN TYPE-III DOMAIN-CONTAINING PROTEIN"/>
    <property type="match status" value="1"/>
</dbReference>
<dbReference type="Gene3D" id="3.40.50.1110">
    <property type="entry name" value="SGNH hydrolase"/>
    <property type="match status" value="1"/>
</dbReference>
<dbReference type="CDD" id="cd00229">
    <property type="entry name" value="SGNH_hydrolase"/>
    <property type="match status" value="1"/>
</dbReference>
<dbReference type="Pfam" id="PF13472">
    <property type="entry name" value="Lipase_GDSL_2"/>
    <property type="match status" value="1"/>
</dbReference>
<keyword evidence="3" id="KW-1185">Reference proteome</keyword>
<dbReference type="InterPro" id="IPR013830">
    <property type="entry name" value="SGNH_hydro"/>
</dbReference>
<name>A0A3D8QEA2_9HELO</name>
<dbReference type="PANTHER" id="PTHR30383">
    <property type="entry name" value="THIOESTERASE 1/PROTEASE 1/LYSOPHOSPHOLIPASE L1"/>
    <property type="match status" value="1"/>
</dbReference>
<accession>A0A3D8QEA2</accession>
<dbReference type="GO" id="GO:0004622">
    <property type="term" value="F:phosphatidylcholine lysophospholipase activity"/>
    <property type="evidence" value="ECO:0007669"/>
    <property type="project" value="TreeGrafter"/>
</dbReference>
<proteinExistence type="predicted"/>
<dbReference type="EMBL" id="PDLN01000019">
    <property type="protein sequence ID" value="RDW60155.1"/>
    <property type="molecule type" value="Genomic_DNA"/>
</dbReference>
<reference evidence="2 3" key="1">
    <citation type="journal article" date="2018" name="IMA Fungus">
        <title>IMA Genome-F 9: Draft genome sequence of Annulohypoxylon stygium, Aspergillus mulundensis, Berkeleyomyces basicola (syn. Thielaviopsis basicola), Ceratocystis smalleyi, two Cercospora beticola strains, Coleophoma cylindrospora, Fusarium fracticaudum, Phialophora cf. hyalina, and Morchella septimelata.</title>
        <authorList>
            <person name="Wingfield B.D."/>
            <person name="Bills G.F."/>
            <person name="Dong Y."/>
            <person name="Huang W."/>
            <person name="Nel W.J."/>
            <person name="Swalarsk-Parry B.S."/>
            <person name="Vaghefi N."/>
            <person name="Wilken P.M."/>
            <person name="An Z."/>
            <person name="de Beer Z.W."/>
            <person name="De Vos L."/>
            <person name="Chen L."/>
            <person name="Duong T.A."/>
            <person name="Gao Y."/>
            <person name="Hammerbacher A."/>
            <person name="Kikkert J.R."/>
            <person name="Li Y."/>
            <person name="Li H."/>
            <person name="Li K."/>
            <person name="Li Q."/>
            <person name="Liu X."/>
            <person name="Ma X."/>
            <person name="Naidoo K."/>
            <person name="Pethybridge S.J."/>
            <person name="Sun J."/>
            <person name="Steenkamp E.T."/>
            <person name="van der Nest M.A."/>
            <person name="van Wyk S."/>
            <person name="Wingfield M.J."/>
            <person name="Xiong C."/>
            <person name="Yue Q."/>
            <person name="Zhang X."/>
        </authorList>
    </citation>
    <scope>NUCLEOTIDE SEQUENCE [LARGE SCALE GENOMIC DNA]</scope>
    <source>
        <strain evidence="2 3">BP5796</strain>
    </source>
</reference>
<dbReference type="OrthoDB" id="408760at2759"/>
<sequence length="246" mass="27392">MLIMNPMTILCFGDSLTWGFSNGGFTQHPYALELQSSLMKYFPKDSISMDNRGQSGDLVISPPGGFLPRMGAAYSEVSSPYTWAIILGGTNDLGWGKPGDEIYSALQKVWDIPLSHGTNVLAVTVPECDCSSDLADRREYVNSHILNHTQENFYTFDLFRAIPWASMDDEQRALIWDDGVHFTPQGYDLLGSMLADRIVELVQGRQKMGADSGVVAEGKARQNPLVEEDDKKIKQTIIREDEVYAD</sequence>
<evidence type="ECO:0000313" key="2">
    <source>
        <dbReference type="EMBL" id="RDW60155.1"/>
    </source>
</evidence>
<dbReference type="AlphaFoldDB" id="A0A3D8QEA2"/>
<dbReference type="SUPFAM" id="SSF52266">
    <property type="entry name" value="SGNH hydrolase"/>
    <property type="match status" value="1"/>
</dbReference>
<comment type="caution">
    <text evidence="2">The sequence shown here is derived from an EMBL/GenBank/DDBJ whole genome shotgun (WGS) entry which is preliminary data.</text>
</comment>
<evidence type="ECO:0000313" key="3">
    <source>
        <dbReference type="Proteomes" id="UP000256328"/>
    </source>
</evidence>
<dbReference type="InterPro" id="IPR051532">
    <property type="entry name" value="Ester_Hydrolysis_Enzymes"/>
</dbReference>
<dbReference type="InterPro" id="IPR036514">
    <property type="entry name" value="SGNH_hydro_sf"/>
</dbReference>
<feature type="domain" description="SGNH hydrolase-type esterase" evidence="1">
    <location>
        <begin position="11"/>
        <end position="189"/>
    </location>
</feature>
<organism evidence="2 3">
    <name type="scientific">Coleophoma crateriformis</name>
    <dbReference type="NCBI Taxonomy" id="565419"/>
    <lineage>
        <taxon>Eukaryota</taxon>
        <taxon>Fungi</taxon>
        <taxon>Dikarya</taxon>
        <taxon>Ascomycota</taxon>
        <taxon>Pezizomycotina</taxon>
        <taxon>Leotiomycetes</taxon>
        <taxon>Helotiales</taxon>
        <taxon>Dermateaceae</taxon>
        <taxon>Coleophoma</taxon>
    </lineage>
</organism>
<protein>
    <recommendedName>
        <fullName evidence="1">SGNH hydrolase-type esterase domain-containing protein</fullName>
    </recommendedName>
</protein>
<evidence type="ECO:0000259" key="1">
    <source>
        <dbReference type="Pfam" id="PF13472"/>
    </source>
</evidence>
<dbReference type="Proteomes" id="UP000256328">
    <property type="component" value="Unassembled WGS sequence"/>
</dbReference>
<gene>
    <name evidence="2" type="ORF">BP5796_11761</name>
</gene>